<reference evidence="2 3" key="1">
    <citation type="submission" date="2018-10" db="EMBL/GenBank/DDBJ databases">
        <title>Isolation, diversity and antibacterial activity of antinobacteria from the wheat rhizosphere soil.</title>
        <authorList>
            <person name="Sun T."/>
        </authorList>
    </citation>
    <scope>NUCLEOTIDE SEQUENCE [LARGE SCALE GENOMIC DNA]</scope>
    <source>
        <strain evidence="2 3">SJ-23</strain>
    </source>
</reference>
<name>A0A3M8AKV8_9MICO</name>
<dbReference type="Proteomes" id="UP000275048">
    <property type="component" value="Unassembled WGS sequence"/>
</dbReference>
<dbReference type="EMBL" id="RHHB01000002">
    <property type="protein sequence ID" value="RNB51856.1"/>
    <property type="molecule type" value="Genomic_DNA"/>
</dbReference>
<evidence type="ECO:0000313" key="2">
    <source>
        <dbReference type="EMBL" id="RNB51856.1"/>
    </source>
</evidence>
<dbReference type="SUPFAM" id="SSF54593">
    <property type="entry name" value="Glyoxalase/Bleomycin resistance protein/Dihydroxybiphenyl dioxygenase"/>
    <property type="match status" value="1"/>
</dbReference>
<dbReference type="InterPro" id="IPR052164">
    <property type="entry name" value="Anthracycline_SecMetBiosynth"/>
</dbReference>
<dbReference type="AlphaFoldDB" id="A0A3M8AKV8"/>
<dbReference type="Gene3D" id="3.10.180.10">
    <property type="entry name" value="2,3-Dihydroxybiphenyl 1,2-Dioxygenase, domain 1"/>
    <property type="match status" value="1"/>
</dbReference>
<dbReference type="InterPro" id="IPR029068">
    <property type="entry name" value="Glyas_Bleomycin-R_OHBP_Dase"/>
</dbReference>
<dbReference type="InterPro" id="IPR004360">
    <property type="entry name" value="Glyas_Fos-R_dOase_dom"/>
</dbReference>
<protein>
    <submittedName>
        <fullName evidence="2">VOC family protein</fullName>
    </submittedName>
</protein>
<dbReference type="RefSeq" id="WP_122935490.1">
    <property type="nucleotide sequence ID" value="NZ_JBHSNT010000044.1"/>
</dbReference>
<dbReference type="Pfam" id="PF00903">
    <property type="entry name" value="Glyoxalase"/>
    <property type="match status" value="1"/>
</dbReference>
<dbReference type="OrthoDB" id="9798201at2"/>
<organism evidence="2 3">
    <name type="scientific">Agromyces tardus</name>
    <dbReference type="NCBI Taxonomy" id="2583849"/>
    <lineage>
        <taxon>Bacteria</taxon>
        <taxon>Bacillati</taxon>
        <taxon>Actinomycetota</taxon>
        <taxon>Actinomycetes</taxon>
        <taxon>Micrococcales</taxon>
        <taxon>Microbacteriaceae</taxon>
        <taxon>Agromyces</taxon>
    </lineage>
</organism>
<dbReference type="PANTHER" id="PTHR33993">
    <property type="entry name" value="GLYOXALASE-RELATED"/>
    <property type="match status" value="1"/>
</dbReference>
<dbReference type="PROSITE" id="PS51819">
    <property type="entry name" value="VOC"/>
    <property type="match status" value="1"/>
</dbReference>
<proteinExistence type="predicted"/>
<evidence type="ECO:0000259" key="1">
    <source>
        <dbReference type="PROSITE" id="PS51819"/>
    </source>
</evidence>
<dbReference type="InterPro" id="IPR037523">
    <property type="entry name" value="VOC_core"/>
</dbReference>
<comment type="caution">
    <text evidence="2">The sequence shown here is derived from an EMBL/GenBank/DDBJ whole genome shotgun (WGS) entry which is preliminary data.</text>
</comment>
<gene>
    <name evidence="2" type="ORF">EDM22_02605</name>
</gene>
<evidence type="ECO:0000313" key="3">
    <source>
        <dbReference type="Proteomes" id="UP000275048"/>
    </source>
</evidence>
<feature type="domain" description="VOC" evidence="1">
    <location>
        <begin position="1"/>
        <end position="121"/>
    </location>
</feature>
<sequence length="129" mass="13585">MIDSAYPIVEVPDLEAALRFYRDGLGANVVYRFPPTGDPVYVTLQTGTSQLGLGLAEGATAGAGAGAGILLWFYVEDVDETTAALAASGVTVIEEPSDTEWGERVSLVADPFGTRVRLGQPLSPQPDEE</sequence>
<keyword evidence="3" id="KW-1185">Reference proteome</keyword>
<accession>A0A3M8AKV8</accession>